<dbReference type="EMBL" id="JABMCH010000061">
    <property type="protein sequence ID" value="NUU46804.1"/>
    <property type="molecule type" value="Genomic_DNA"/>
</dbReference>
<dbReference type="GO" id="GO:0030170">
    <property type="term" value="F:pyridoxal phosphate binding"/>
    <property type="evidence" value="ECO:0007669"/>
    <property type="project" value="InterPro"/>
</dbReference>
<dbReference type="SUPFAM" id="SSF50800">
    <property type="entry name" value="PK beta-barrel domain-like"/>
    <property type="match status" value="1"/>
</dbReference>
<dbReference type="InterPro" id="IPR011037">
    <property type="entry name" value="Pyrv_Knase-like_insert_dom_sf"/>
</dbReference>
<dbReference type="GO" id="GO:0003824">
    <property type="term" value="F:catalytic activity"/>
    <property type="evidence" value="ECO:0007669"/>
    <property type="project" value="InterPro"/>
</dbReference>
<protein>
    <submittedName>
        <fullName evidence="2">MOSC domain-containing protein</fullName>
    </submittedName>
</protein>
<dbReference type="Proteomes" id="UP000536441">
    <property type="component" value="Unassembled WGS sequence"/>
</dbReference>
<dbReference type="PANTHER" id="PTHR36930:SF1">
    <property type="entry name" value="MOSC DOMAIN-CONTAINING PROTEIN"/>
    <property type="match status" value="1"/>
</dbReference>
<dbReference type="Gene3D" id="2.40.33.20">
    <property type="entry name" value="PK beta-barrel domain-like"/>
    <property type="match status" value="1"/>
</dbReference>
<dbReference type="Pfam" id="PF03473">
    <property type="entry name" value="MOSC"/>
    <property type="match status" value="1"/>
</dbReference>
<comment type="caution">
    <text evidence="2">The sequence shown here is derived from an EMBL/GenBank/DDBJ whole genome shotgun (WGS) entry which is preliminary data.</text>
</comment>
<feature type="domain" description="MOSC" evidence="1">
    <location>
        <begin position="18"/>
        <end position="150"/>
    </location>
</feature>
<gene>
    <name evidence="2" type="ORF">HP438_07440</name>
</gene>
<dbReference type="InterPro" id="IPR005302">
    <property type="entry name" value="MoCF_Sase_C"/>
</dbReference>
<accession>A0A7Y6EF00</accession>
<evidence type="ECO:0000313" key="2">
    <source>
        <dbReference type="EMBL" id="NUU46804.1"/>
    </source>
</evidence>
<dbReference type="PANTHER" id="PTHR36930">
    <property type="entry name" value="METAL-SULFUR CLUSTER BIOSYNTHESIS PROTEINS YUAD-RELATED"/>
    <property type="match status" value="1"/>
</dbReference>
<name>A0A7Y6EF00_9SPHN</name>
<dbReference type="PROSITE" id="PS51340">
    <property type="entry name" value="MOSC"/>
    <property type="match status" value="1"/>
</dbReference>
<sequence>MTGRLAGIARRAVPKGPMEVLDTASVTLAGGVEGDVRGRIKPGGRGRRQVTLMESRDWDAAMAAIDRDIPWQERRANLLIEDFDLPQSPGVRLRIGSVLLQITMECDPCHRMDAIADGLQAALRPDWRGGACARVIEGGTIHIGDTIRIEES</sequence>
<dbReference type="GO" id="GO:0030151">
    <property type="term" value="F:molybdenum ion binding"/>
    <property type="evidence" value="ECO:0007669"/>
    <property type="project" value="InterPro"/>
</dbReference>
<proteinExistence type="predicted"/>
<dbReference type="AlphaFoldDB" id="A0A7Y6EF00"/>
<organism evidence="2 3">
    <name type="scientific">Sphingomonas zeae</name>
    <dbReference type="NCBI Taxonomy" id="1646122"/>
    <lineage>
        <taxon>Bacteria</taxon>
        <taxon>Pseudomonadati</taxon>
        <taxon>Pseudomonadota</taxon>
        <taxon>Alphaproteobacteria</taxon>
        <taxon>Sphingomonadales</taxon>
        <taxon>Sphingomonadaceae</taxon>
        <taxon>Sphingomonas</taxon>
    </lineage>
</organism>
<dbReference type="InterPro" id="IPR052716">
    <property type="entry name" value="MOSC_domain"/>
</dbReference>
<reference evidence="2 3" key="1">
    <citation type="submission" date="2020-05" db="EMBL/GenBank/DDBJ databases">
        <title>Genome Sequencing of Type Strains.</title>
        <authorList>
            <person name="Lemaire J.F."/>
            <person name="Inderbitzin P."/>
            <person name="Gregorio O.A."/>
            <person name="Collins S.B."/>
            <person name="Wespe N."/>
            <person name="Knight-Connoni V."/>
        </authorList>
    </citation>
    <scope>NUCLEOTIDE SEQUENCE [LARGE SCALE GENOMIC DNA]</scope>
    <source>
        <strain evidence="2 3">DSM 100049</strain>
    </source>
</reference>
<keyword evidence="3" id="KW-1185">Reference proteome</keyword>
<evidence type="ECO:0000259" key="1">
    <source>
        <dbReference type="PROSITE" id="PS51340"/>
    </source>
</evidence>
<evidence type="ECO:0000313" key="3">
    <source>
        <dbReference type="Proteomes" id="UP000536441"/>
    </source>
</evidence>